<evidence type="ECO:0000313" key="2">
    <source>
        <dbReference type="Proteomes" id="UP000184144"/>
    </source>
</evidence>
<dbReference type="EMBL" id="FQUV01000016">
    <property type="protein sequence ID" value="SHF83825.1"/>
    <property type="molecule type" value="Genomic_DNA"/>
</dbReference>
<sequence>MFQGCCGVALRSVDRSDKFDRGLAVGTLERAGESNPGHAILLDAMDEEEVFGDVIEGLDDDGVAFSEALHQFSQCRKTMMSR</sequence>
<dbReference type="Proteomes" id="UP000184144">
    <property type="component" value="Unassembled WGS sequence"/>
</dbReference>
<gene>
    <name evidence="1" type="ORF">SAMN05444273_11612</name>
</gene>
<accession>A0A1M5EX54</accession>
<keyword evidence="2" id="KW-1185">Reference proteome</keyword>
<dbReference type="STRING" id="1486859.SAMN05444273_11612"/>
<reference evidence="2" key="1">
    <citation type="submission" date="2016-11" db="EMBL/GenBank/DDBJ databases">
        <authorList>
            <person name="Varghese N."/>
            <person name="Submissions S."/>
        </authorList>
    </citation>
    <scope>NUCLEOTIDE SEQUENCE [LARGE SCALE GENOMIC DNA]</scope>
    <source>
        <strain evidence="2">DSM 100566</strain>
    </source>
</reference>
<organism evidence="1 2">
    <name type="scientific">Litoreibacter ascidiaceicola</name>
    <dbReference type="NCBI Taxonomy" id="1486859"/>
    <lineage>
        <taxon>Bacteria</taxon>
        <taxon>Pseudomonadati</taxon>
        <taxon>Pseudomonadota</taxon>
        <taxon>Alphaproteobacteria</taxon>
        <taxon>Rhodobacterales</taxon>
        <taxon>Roseobacteraceae</taxon>
        <taxon>Litoreibacter</taxon>
    </lineage>
</organism>
<dbReference type="AlphaFoldDB" id="A0A1M5EX54"/>
<evidence type="ECO:0000313" key="1">
    <source>
        <dbReference type="EMBL" id="SHF83825.1"/>
    </source>
</evidence>
<name>A0A1M5EX54_9RHOB</name>
<proteinExistence type="predicted"/>
<protein>
    <submittedName>
        <fullName evidence="1">Uncharacterized protein</fullName>
    </submittedName>
</protein>